<evidence type="ECO:0000256" key="1">
    <source>
        <dbReference type="ARBA" id="ARBA00006499"/>
    </source>
</evidence>
<evidence type="ECO:0000259" key="3">
    <source>
        <dbReference type="Pfam" id="PF02230"/>
    </source>
</evidence>
<evidence type="ECO:0000313" key="5">
    <source>
        <dbReference type="Proteomes" id="UP001548590"/>
    </source>
</evidence>
<name>A0ABV2CTD1_9RHOO</name>
<dbReference type="Proteomes" id="UP001548590">
    <property type="component" value="Unassembled WGS sequence"/>
</dbReference>
<dbReference type="Gene3D" id="3.40.50.1820">
    <property type="entry name" value="alpha/beta hydrolase"/>
    <property type="match status" value="1"/>
</dbReference>
<dbReference type="InterPro" id="IPR050565">
    <property type="entry name" value="LYPA1-2/EST-like"/>
</dbReference>
<comment type="similarity">
    <text evidence="1">Belongs to the AB hydrolase superfamily. AB hydrolase 2 family.</text>
</comment>
<dbReference type="RefSeq" id="WP_345928654.1">
    <property type="nucleotide sequence ID" value="NZ_JBDIVF010000007.1"/>
</dbReference>
<dbReference type="InterPro" id="IPR029058">
    <property type="entry name" value="AB_hydrolase_fold"/>
</dbReference>
<gene>
    <name evidence="4" type="ORF">ABVT11_15125</name>
</gene>
<dbReference type="PANTHER" id="PTHR10655:SF17">
    <property type="entry name" value="LYSOPHOSPHOLIPASE-LIKE PROTEIN 1"/>
    <property type="match status" value="1"/>
</dbReference>
<reference evidence="4 5" key="1">
    <citation type="submission" date="2024-07" db="EMBL/GenBank/DDBJ databases">
        <title>Uliginosibacterium paludis KCTC:42655.</title>
        <authorList>
            <person name="Kim M.K."/>
        </authorList>
    </citation>
    <scope>NUCLEOTIDE SEQUENCE [LARGE SCALE GENOMIC DNA]</scope>
    <source>
        <strain evidence="4 5">KCTC 42655</strain>
    </source>
</reference>
<proteinExistence type="inferred from homology"/>
<keyword evidence="5" id="KW-1185">Reference proteome</keyword>
<organism evidence="4 5">
    <name type="scientific">Uliginosibacterium paludis</name>
    <dbReference type="NCBI Taxonomy" id="1615952"/>
    <lineage>
        <taxon>Bacteria</taxon>
        <taxon>Pseudomonadati</taxon>
        <taxon>Pseudomonadota</taxon>
        <taxon>Betaproteobacteria</taxon>
        <taxon>Rhodocyclales</taxon>
        <taxon>Zoogloeaceae</taxon>
        <taxon>Uliginosibacterium</taxon>
    </lineage>
</organism>
<keyword evidence="2" id="KW-0378">Hydrolase</keyword>
<dbReference type="Pfam" id="PF02230">
    <property type="entry name" value="Abhydrolase_2"/>
    <property type="match status" value="1"/>
</dbReference>
<comment type="caution">
    <text evidence="4">The sequence shown here is derived from an EMBL/GenBank/DDBJ whole genome shotgun (WGS) entry which is preliminary data.</text>
</comment>
<dbReference type="EMBL" id="JBEWLZ010000009">
    <property type="protein sequence ID" value="MET1491169.1"/>
    <property type="molecule type" value="Genomic_DNA"/>
</dbReference>
<dbReference type="PANTHER" id="PTHR10655">
    <property type="entry name" value="LYSOPHOSPHOLIPASE-RELATED"/>
    <property type="match status" value="1"/>
</dbReference>
<dbReference type="SUPFAM" id="SSF53474">
    <property type="entry name" value="alpha/beta-Hydrolases"/>
    <property type="match status" value="1"/>
</dbReference>
<protein>
    <recommendedName>
        <fullName evidence="3">Phospholipase/carboxylesterase/thioesterase domain-containing protein</fullName>
    </recommendedName>
</protein>
<sequence length="372" mass="40208">MNRPSHPDALLHDTASGLDYRIRPICEGRTRGIVVLLHGVGGNEANLMGVAQALPEDLLVVLPRGPLTLGPGQHGWFQVAFSAEGPRINPQQAESARLQLLALLGSLQASTGTLPGHTLVAGFSQGGIMSASIALTSPWSVAGFGILSGRILPEIASQTAPLPALTHLQAFIGHGDRDATLPSFWADRAETLMKDLAIHTRARRYPAAHEITREMLEDFVQWADALLHPEAVRLSLGDETLELTADGRSFALAAGARLIAQRHFHHSPPTPVELENAIQDVEDALTPAWKHVRAYALETTDRWPGALAAFAGQSGPEIDRETVEACFNRLAALSEGRPLAQDPLPEDPLFAARLLVLRELMHHLDFTVLRTV</sequence>
<feature type="domain" description="Phospholipase/carboxylesterase/thioesterase" evidence="3">
    <location>
        <begin position="29"/>
        <end position="221"/>
    </location>
</feature>
<evidence type="ECO:0000313" key="4">
    <source>
        <dbReference type="EMBL" id="MET1491169.1"/>
    </source>
</evidence>
<accession>A0ABV2CTD1</accession>
<evidence type="ECO:0000256" key="2">
    <source>
        <dbReference type="ARBA" id="ARBA00022801"/>
    </source>
</evidence>
<dbReference type="InterPro" id="IPR003140">
    <property type="entry name" value="PLipase/COase/thioEstase"/>
</dbReference>